<name>A0A6J5TA26_9CAUD</name>
<accession>A0A6J5TA26</accession>
<protein>
    <submittedName>
        <fullName evidence="1">Uncharacterized protein</fullName>
    </submittedName>
</protein>
<evidence type="ECO:0000313" key="1">
    <source>
        <dbReference type="EMBL" id="CAB4241766.1"/>
    </source>
</evidence>
<sequence>MKQYRITAEDFNPQDSTIPDCYVDPAVLHAARTGQELPAPRVEIKSQNLGKYQQDNNIKPGTDAWFKLWFGDVK</sequence>
<gene>
    <name evidence="1" type="ORF">UFOVP71_304</name>
</gene>
<proteinExistence type="predicted"/>
<dbReference type="EMBL" id="LR797824">
    <property type="protein sequence ID" value="CAB4241766.1"/>
    <property type="molecule type" value="Genomic_DNA"/>
</dbReference>
<organism evidence="1">
    <name type="scientific">uncultured Caudovirales phage</name>
    <dbReference type="NCBI Taxonomy" id="2100421"/>
    <lineage>
        <taxon>Viruses</taxon>
        <taxon>Duplodnaviria</taxon>
        <taxon>Heunggongvirae</taxon>
        <taxon>Uroviricota</taxon>
        <taxon>Caudoviricetes</taxon>
        <taxon>Peduoviridae</taxon>
        <taxon>Maltschvirus</taxon>
        <taxon>Maltschvirus maltsch</taxon>
    </lineage>
</organism>
<reference evidence="1" key="1">
    <citation type="submission" date="2020-05" db="EMBL/GenBank/DDBJ databases">
        <authorList>
            <person name="Chiriac C."/>
            <person name="Salcher M."/>
            <person name="Ghai R."/>
            <person name="Kavagutti S V."/>
        </authorList>
    </citation>
    <scope>NUCLEOTIDE SEQUENCE</scope>
</reference>